<evidence type="ECO:0000313" key="1">
    <source>
        <dbReference type="EMBL" id="KAJ2771959.1"/>
    </source>
</evidence>
<dbReference type="Proteomes" id="UP001140234">
    <property type="component" value="Unassembled WGS sequence"/>
</dbReference>
<accession>A0ACC1K2Z7</accession>
<sequence>MDAEAGARAAQPGRDMAALFDGFFDSIESLRQPGAGGGGVDAAIGGISASMWAPRVERQESDSALCLVAHLPGVAHEQVRVDTSTPGRLRILGECCAHAVHDSGPDRVRERRLGQFEKDIPLPPGARVAGITVASHGPDSVVITVPKDASRAARATGSSEKAASLAVEPGPGSEVVVPQHGPEREAITRRLKLKLDLRLVPYLGLLYLFNALDRGNIGNARLAGLEEGTHLTGNDFYNALSVFYAGYTISQIPNMFMLKKVTPAVLVGVTMVLWGVCSTSMAATTSFAGLAATRFFMGVFEAGIGPAAPVILSFFYLRHELAWRTALFYGSSTFAGAFGGLIAYGVATNLADKTLAPWQLLFIIEGIPTIALGVLTIFVLPNAPETLERWFVTPEERQVAIERSRAGLNTDTTALDRRQLLAALKDTKNLFTCLIYIGLNIPLASYTSFLPTIVKLMGYTDAEAQLMTVPPYACALACVFAVCWSSDRTRSRGLHVAGSAAVACAGYILLISSASTKANYAGACFVAMGLYPIIPLMLSWVANNNVGHTKRAISIAMLNTFGQCFATVGTQIYKQQTAPRFFTGYGVCLAFAALMIVVSLALVVYLGRENARRDAAYGEPKELTPEEQLAAISDGVYDEHPSFRYFT</sequence>
<keyword evidence="2" id="KW-1185">Reference proteome</keyword>
<reference evidence="1" key="1">
    <citation type="submission" date="2022-07" db="EMBL/GenBank/DDBJ databases">
        <title>Phylogenomic reconstructions and comparative analyses of Kickxellomycotina fungi.</title>
        <authorList>
            <person name="Reynolds N.K."/>
            <person name="Stajich J.E."/>
            <person name="Barry K."/>
            <person name="Grigoriev I.V."/>
            <person name="Crous P."/>
            <person name="Smith M.E."/>
        </authorList>
    </citation>
    <scope>NUCLEOTIDE SEQUENCE</scope>
    <source>
        <strain evidence="1">CBS 109366</strain>
    </source>
</reference>
<comment type="caution">
    <text evidence="1">The sequence shown here is derived from an EMBL/GenBank/DDBJ whole genome shotgun (WGS) entry which is preliminary data.</text>
</comment>
<evidence type="ECO:0000313" key="2">
    <source>
        <dbReference type="Proteomes" id="UP001140234"/>
    </source>
</evidence>
<name>A0ACC1K2Z7_9FUNG</name>
<protein>
    <submittedName>
        <fullName evidence="1">Uncharacterized protein</fullName>
    </submittedName>
</protein>
<proteinExistence type="predicted"/>
<organism evidence="1 2">
    <name type="scientific">Coemansia nantahalensis</name>
    <dbReference type="NCBI Taxonomy" id="2789366"/>
    <lineage>
        <taxon>Eukaryota</taxon>
        <taxon>Fungi</taxon>
        <taxon>Fungi incertae sedis</taxon>
        <taxon>Zoopagomycota</taxon>
        <taxon>Kickxellomycotina</taxon>
        <taxon>Kickxellomycetes</taxon>
        <taxon>Kickxellales</taxon>
        <taxon>Kickxellaceae</taxon>
        <taxon>Coemansia</taxon>
    </lineage>
</organism>
<dbReference type="EMBL" id="JANBUJ010000448">
    <property type="protein sequence ID" value="KAJ2771959.1"/>
    <property type="molecule type" value="Genomic_DNA"/>
</dbReference>
<gene>
    <name evidence="1" type="ORF">IWQ57_001972</name>
</gene>